<dbReference type="PANTHER" id="PTHR34108">
    <property type="entry name" value="SEPTUM SITE-DETERMINING PROTEIN MINC"/>
    <property type="match status" value="1"/>
</dbReference>
<keyword evidence="4 6" id="KW-0131">Cell cycle</keyword>
<dbReference type="InterPro" id="IPR016098">
    <property type="entry name" value="CAP/MinC_C"/>
</dbReference>
<dbReference type="Gene3D" id="3.30.160.540">
    <property type="match status" value="1"/>
</dbReference>
<organism evidence="9 10">
    <name type="scientific">Texcoconibacillus texcoconensis</name>
    <dbReference type="NCBI Taxonomy" id="1095777"/>
    <lineage>
        <taxon>Bacteria</taxon>
        <taxon>Bacillati</taxon>
        <taxon>Bacillota</taxon>
        <taxon>Bacilli</taxon>
        <taxon>Bacillales</taxon>
        <taxon>Bacillaceae</taxon>
        <taxon>Texcoconibacillus</taxon>
    </lineage>
</organism>
<name>A0A840QSP2_9BACI</name>
<dbReference type="InterPro" id="IPR036145">
    <property type="entry name" value="MinC_C_sf"/>
</dbReference>
<dbReference type="GO" id="GO:0000917">
    <property type="term" value="P:division septum assembly"/>
    <property type="evidence" value="ECO:0007669"/>
    <property type="project" value="UniProtKB-KW"/>
</dbReference>
<comment type="similarity">
    <text evidence="1 6">Belongs to the MinC family.</text>
</comment>
<evidence type="ECO:0000256" key="4">
    <source>
        <dbReference type="ARBA" id="ARBA00023306"/>
    </source>
</evidence>
<dbReference type="HAMAP" id="MF_00267">
    <property type="entry name" value="MinC"/>
    <property type="match status" value="1"/>
</dbReference>
<evidence type="ECO:0000256" key="5">
    <source>
        <dbReference type="ARBA" id="ARBA00046874"/>
    </source>
</evidence>
<evidence type="ECO:0000256" key="3">
    <source>
        <dbReference type="ARBA" id="ARBA00023210"/>
    </source>
</evidence>
<dbReference type="GO" id="GO:1901891">
    <property type="term" value="P:regulation of cell septum assembly"/>
    <property type="evidence" value="ECO:0007669"/>
    <property type="project" value="InterPro"/>
</dbReference>
<evidence type="ECO:0000256" key="6">
    <source>
        <dbReference type="HAMAP-Rule" id="MF_00267"/>
    </source>
</evidence>
<dbReference type="Pfam" id="PF22642">
    <property type="entry name" value="MinC_N_1"/>
    <property type="match status" value="1"/>
</dbReference>
<dbReference type="NCBIfam" id="TIGR01222">
    <property type="entry name" value="minC"/>
    <property type="match status" value="1"/>
</dbReference>
<accession>A0A840QSP2</accession>
<dbReference type="RefSeq" id="WP_184664808.1">
    <property type="nucleotide sequence ID" value="NZ_JACHHB010000012.1"/>
</dbReference>
<dbReference type="EMBL" id="JACHHB010000012">
    <property type="protein sequence ID" value="MBB5174384.1"/>
    <property type="molecule type" value="Genomic_DNA"/>
</dbReference>
<protein>
    <recommendedName>
        <fullName evidence="6">Probable septum site-determining protein MinC</fullName>
    </recommendedName>
</protein>
<proteinExistence type="inferred from homology"/>
<reference evidence="9 10" key="1">
    <citation type="submission" date="2020-08" db="EMBL/GenBank/DDBJ databases">
        <title>Genomic Encyclopedia of Type Strains, Phase IV (KMG-IV): sequencing the most valuable type-strain genomes for metagenomic binning, comparative biology and taxonomic classification.</title>
        <authorList>
            <person name="Goeker M."/>
        </authorList>
    </citation>
    <scope>NUCLEOTIDE SEQUENCE [LARGE SCALE GENOMIC DNA]</scope>
    <source>
        <strain evidence="9 10">DSM 24696</strain>
    </source>
</reference>
<evidence type="ECO:0000259" key="8">
    <source>
        <dbReference type="Pfam" id="PF22642"/>
    </source>
</evidence>
<keyword evidence="3 6" id="KW-0717">Septation</keyword>
<gene>
    <name evidence="6" type="primary">minC</name>
    <name evidence="9" type="ORF">HNQ41_002599</name>
</gene>
<keyword evidence="2 6" id="KW-0132">Cell division</keyword>
<keyword evidence="10" id="KW-1185">Reference proteome</keyword>
<dbReference type="InterPro" id="IPR013033">
    <property type="entry name" value="MinC"/>
</dbReference>
<dbReference type="InterPro" id="IPR005526">
    <property type="entry name" value="Septum_form_inhib_MinC_C"/>
</dbReference>
<sequence length="237" mass="26982">MTEKETRPPRVTIKGTRDGLTFILDDQCSYNELLTELHEKLSEEQYRLDHGPLVHVKLFLGKRYLDDQQIADLKEQISERKNIVIDDIRSDVITVEEAENRRKDSRVTRLAKIVRSGQVIEIRGDLLLLGDVNPGGTVRATGNIFILGALRGIAQAGISGDDRSIICAATMQPSQLRIADILRRAPEKGEKVEEERFEDLECAYVNGQFEMVLDQLQRVAKLRPELNDEWNVRTVDM</sequence>
<dbReference type="GO" id="GO:0000902">
    <property type="term" value="P:cell morphogenesis"/>
    <property type="evidence" value="ECO:0007669"/>
    <property type="project" value="InterPro"/>
</dbReference>
<evidence type="ECO:0000259" key="7">
    <source>
        <dbReference type="Pfam" id="PF03775"/>
    </source>
</evidence>
<dbReference type="PANTHER" id="PTHR34108:SF1">
    <property type="entry name" value="SEPTUM SITE-DETERMINING PROTEIN MINC"/>
    <property type="match status" value="1"/>
</dbReference>
<dbReference type="Pfam" id="PF03775">
    <property type="entry name" value="MinC_C"/>
    <property type="match status" value="1"/>
</dbReference>
<dbReference type="AlphaFoldDB" id="A0A840QSP2"/>
<feature type="domain" description="Septum formation inhibitor MinC C-terminal" evidence="7">
    <location>
        <begin position="112"/>
        <end position="203"/>
    </location>
</feature>
<feature type="domain" description="Septum site-determining protein MinC N-terminal" evidence="8">
    <location>
        <begin position="11"/>
        <end position="88"/>
    </location>
</feature>
<evidence type="ECO:0000256" key="2">
    <source>
        <dbReference type="ARBA" id="ARBA00022618"/>
    </source>
</evidence>
<evidence type="ECO:0000313" key="9">
    <source>
        <dbReference type="EMBL" id="MBB5174384.1"/>
    </source>
</evidence>
<dbReference type="Gene3D" id="2.160.20.70">
    <property type="match status" value="1"/>
</dbReference>
<comment type="function">
    <text evidence="6">Cell division inhibitor that blocks the formation of polar Z ring septums. Rapidly oscillates between the poles of the cell to destabilize FtsZ filaments that have formed before they mature into polar Z rings. Prevents FtsZ polymerization.</text>
</comment>
<dbReference type="Proteomes" id="UP000551878">
    <property type="component" value="Unassembled WGS sequence"/>
</dbReference>
<dbReference type="SUPFAM" id="SSF63848">
    <property type="entry name" value="Cell-division inhibitor MinC, C-terminal domain"/>
    <property type="match status" value="1"/>
</dbReference>
<evidence type="ECO:0000256" key="1">
    <source>
        <dbReference type="ARBA" id="ARBA00006291"/>
    </source>
</evidence>
<comment type="subunit">
    <text evidence="5 6">Interacts with MinD and FtsZ.</text>
</comment>
<evidence type="ECO:0000313" key="10">
    <source>
        <dbReference type="Proteomes" id="UP000551878"/>
    </source>
</evidence>
<dbReference type="InterPro" id="IPR055219">
    <property type="entry name" value="MinC_N_1"/>
</dbReference>
<comment type="caution">
    <text evidence="9">The sequence shown here is derived from an EMBL/GenBank/DDBJ whole genome shotgun (WGS) entry which is preliminary data.</text>
</comment>